<feature type="domain" description="ABC transmembrane type-1" evidence="11">
    <location>
        <begin position="12"/>
        <end position="317"/>
    </location>
</feature>
<proteinExistence type="predicted"/>
<dbReference type="PANTHER" id="PTHR24223">
    <property type="entry name" value="ATP-BINDING CASSETTE SUB-FAMILY C"/>
    <property type="match status" value="1"/>
</dbReference>
<feature type="transmembrane region" description="Helical" evidence="9">
    <location>
        <begin position="57"/>
        <end position="82"/>
    </location>
</feature>
<dbReference type="GO" id="GO:0140359">
    <property type="term" value="F:ABC-type transporter activity"/>
    <property type="evidence" value="ECO:0007669"/>
    <property type="project" value="InterPro"/>
</dbReference>
<feature type="transmembrane region" description="Helical" evidence="9">
    <location>
        <begin position="891"/>
        <end position="910"/>
    </location>
</feature>
<dbReference type="GO" id="GO:0005524">
    <property type="term" value="F:ATP binding"/>
    <property type="evidence" value="ECO:0007669"/>
    <property type="project" value="UniProtKB-KW"/>
</dbReference>
<dbReference type="OrthoDB" id="6500128at2759"/>
<dbReference type="Proteomes" id="UP000660729">
    <property type="component" value="Unassembled WGS sequence"/>
</dbReference>
<organism evidence="12 13">
    <name type="scientific">Pseudocercospora fuligena</name>
    <dbReference type="NCBI Taxonomy" id="685502"/>
    <lineage>
        <taxon>Eukaryota</taxon>
        <taxon>Fungi</taxon>
        <taxon>Dikarya</taxon>
        <taxon>Ascomycota</taxon>
        <taxon>Pezizomycotina</taxon>
        <taxon>Dothideomycetes</taxon>
        <taxon>Dothideomycetidae</taxon>
        <taxon>Mycosphaerellales</taxon>
        <taxon>Mycosphaerellaceae</taxon>
        <taxon>Pseudocercospora</taxon>
    </lineage>
</organism>
<feature type="domain" description="ABC transmembrane type-1" evidence="11">
    <location>
        <begin position="667"/>
        <end position="941"/>
    </location>
</feature>
<dbReference type="PROSITE" id="PS50929">
    <property type="entry name" value="ABC_TM1F"/>
    <property type="match status" value="2"/>
</dbReference>
<keyword evidence="3 9" id="KW-0812">Transmembrane</keyword>
<keyword evidence="13" id="KW-1185">Reference proteome</keyword>
<evidence type="ECO:0000259" key="10">
    <source>
        <dbReference type="PROSITE" id="PS50893"/>
    </source>
</evidence>
<keyword evidence="8 9" id="KW-0472">Membrane</keyword>
<dbReference type="GO" id="GO:0016887">
    <property type="term" value="F:ATP hydrolysis activity"/>
    <property type="evidence" value="ECO:0007669"/>
    <property type="project" value="InterPro"/>
</dbReference>
<dbReference type="SUPFAM" id="SSF90123">
    <property type="entry name" value="ABC transporter transmembrane region"/>
    <property type="match status" value="2"/>
</dbReference>
<evidence type="ECO:0000256" key="4">
    <source>
        <dbReference type="ARBA" id="ARBA00022737"/>
    </source>
</evidence>
<keyword evidence="2" id="KW-0813">Transport</keyword>
<evidence type="ECO:0000256" key="1">
    <source>
        <dbReference type="ARBA" id="ARBA00004141"/>
    </source>
</evidence>
<feature type="transmembrane region" description="Helical" evidence="9">
    <location>
        <begin position="916"/>
        <end position="937"/>
    </location>
</feature>
<feature type="transmembrane region" description="Helical" evidence="9">
    <location>
        <begin position="701"/>
        <end position="722"/>
    </location>
</feature>
<evidence type="ECO:0000313" key="12">
    <source>
        <dbReference type="EMBL" id="KAF7192938.1"/>
    </source>
</evidence>
<dbReference type="InterPro" id="IPR027417">
    <property type="entry name" value="P-loop_NTPase"/>
</dbReference>
<dbReference type="InterPro" id="IPR050173">
    <property type="entry name" value="ABC_transporter_C-like"/>
</dbReference>
<feature type="transmembrane region" description="Helical" evidence="9">
    <location>
        <begin position="263"/>
        <end position="284"/>
    </location>
</feature>
<feature type="domain" description="ABC transporter" evidence="10">
    <location>
        <begin position="384"/>
        <end position="604"/>
    </location>
</feature>
<dbReference type="Pfam" id="PF00664">
    <property type="entry name" value="ABC_membrane"/>
    <property type="match status" value="2"/>
</dbReference>
<evidence type="ECO:0000256" key="7">
    <source>
        <dbReference type="ARBA" id="ARBA00022989"/>
    </source>
</evidence>
<dbReference type="SUPFAM" id="SSF52540">
    <property type="entry name" value="P-loop containing nucleoside triphosphate hydrolases"/>
    <property type="match status" value="2"/>
</dbReference>
<feature type="transmembrane region" description="Helical" evidence="9">
    <location>
        <begin position="785"/>
        <end position="815"/>
    </location>
</feature>
<evidence type="ECO:0000256" key="3">
    <source>
        <dbReference type="ARBA" id="ARBA00022692"/>
    </source>
</evidence>
<dbReference type="CDD" id="cd18597">
    <property type="entry name" value="ABC_6TM_YOR1_D1_like"/>
    <property type="match status" value="1"/>
</dbReference>
<feature type="transmembrane region" description="Helical" evidence="9">
    <location>
        <begin position="12"/>
        <end position="36"/>
    </location>
</feature>
<dbReference type="SMART" id="SM00382">
    <property type="entry name" value="AAA"/>
    <property type="match status" value="2"/>
</dbReference>
<dbReference type="InterPro" id="IPR003593">
    <property type="entry name" value="AAA+_ATPase"/>
</dbReference>
<sequence>MALYDTMPSLFWISGISQLITGILQVMAPFTTRYLIEFAQRSWLSSRSEDVSQPSTGLGIGYTIGIVAMLAIQSCSLSQFYYKSSLMGAQSRGALIALVFEKSQRLSSRAKAGTRHDKMANEERCLDQSHSTGWSNGRIMSLIGTDTNRVQQGFELVHHIWTSPFQIGLTIALLVVNLGYSAMAGVAVMIFTLLLLSLMTRYSSRRRVAITTATDVRVGVTQEILQAIRHIKIFAWEDTFFARLTNARKTETKHLQKFHLLRSAIGAFSMAIPIFANMVAIIVFSATNRLDPALVFSSVALINGLRTPLNWLPTSIGCVVDALRSLQRIEDVLLAEEAPAHIAPDPDLLPAARLQNATFVWEDTSGNNIAVSYDEMKHRAFKPVVTTETQVNVIPVFRLVNLSLAFRRSELVCIVGSVGAGKSTLLSALASEMRMTSGSMHFCDRRAFCPQQPWIQNATVRENIIFGKPFDSRYYNEVLHACALLPDLDALPSKDLTEIGERGVTLSGGQKQRICIARAIYSKAGIVLLDDPLSAVDAQVGNQIFARAICGLLQDRCCIMATHQLHVLPQCDRVVYMDEGNVVADGTFNELMNGNETFARMIRAGGANQDKICKEAQQDSITESRANEGISGQRLIVDDEKAVDRVPLSVYMAWARASGTLANIPMLILVQILFRGTNILTILWITWWINDTFGLTQGRYIGIFAALGVAQGLMLFSFSAYACTVGTKASQSMSNRAMAKILKAPLSFFDTTPMGRIMHRFTTDVDQLDNALTDSLRQLMITSSAIFGSVILIIAFFHYFAIAAVVGAVGVWWAVRYYRSSARELKRHHVILDGVVFAKFNEALIGASCIRAYGCIQQFTDSLHKAIDAMNSAGFLSLANQQWLAIRLDNIGNLLALVTGVLVATDSFSVSPAASGLVLSYALSMVGMIQITVKYFIETDNAMTSTERLDQYATKVPSEGLAQDSNPLPEHWPAHGAIEYRNVQMRYRPELPVVIDDFSLSIKAGEKIGIVGRTGAGKSTILSSLLRLTELSSGSITIDGIDIGHTALYDLRSRIAVIPQDPVLFRGTIRANIDPQNQYTDHDLWDALRKVKMVSESEKDVINASAQPSVMLDGEVTEHGSNFSLGQRQLIALARALLRDTKVLLVDEGTSSVDLKTDAHVQAILERLHGKTLISIAHRLRTVLHYDRVCVMDAGRIVELGPPLALWSQGGLFRSMCDGNGIEGREFD</sequence>
<dbReference type="Gene3D" id="3.40.50.300">
    <property type="entry name" value="P-loop containing nucleotide triphosphate hydrolases"/>
    <property type="match status" value="2"/>
</dbReference>
<evidence type="ECO:0000256" key="6">
    <source>
        <dbReference type="ARBA" id="ARBA00022840"/>
    </source>
</evidence>
<evidence type="ECO:0000256" key="2">
    <source>
        <dbReference type="ARBA" id="ARBA00022448"/>
    </source>
</evidence>
<dbReference type="PROSITE" id="PS50893">
    <property type="entry name" value="ABC_TRANSPORTER_2"/>
    <property type="match status" value="2"/>
</dbReference>
<reference evidence="12" key="1">
    <citation type="submission" date="2020-04" db="EMBL/GenBank/DDBJ databases">
        <title>Draft genome resource of the tomato pathogen Pseudocercospora fuligena.</title>
        <authorList>
            <person name="Zaccaron A."/>
        </authorList>
    </citation>
    <scope>NUCLEOTIDE SEQUENCE</scope>
    <source>
        <strain evidence="12">PF001</strain>
    </source>
</reference>
<dbReference type="Pfam" id="PF00005">
    <property type="entry name" value="ABC_tran"/>
    <property type="match status" value="2"/>
</dbReference>
<keyword evidence="5" id="KW-0547">Nucleotide-binding</keyword>
<dbReference type="InterPro" id="IPR011527">
    <property type="entry name" value="ABC1_TM_dom"/>
</dbReference>
<name>A0A8H6RLA0_9PEZI</name>
<gene>
    <name evidence="12" type="ORF">HII31_05749</name>
</gene>
<dbReference type="CDD" id="cd18606">
    <property type="entry name" value="ABC_6TM_YOR1_D2_like"/>
    <property type="match status" value="1"/>
</dbReference>
<dbReference type="FunFam" id="1.20.1560.10:FF:000013">
    <property type="entry name" value="ABC transporter C family member 2"/>
    <property type="match status" value="1"/>
</dbReference>
<dbReference type="FunFam" id="3.40.50.300:FF:000565">
    <property type="entry name" value="ABC bile acid transporter"/>
    <property type="match status" value="1"/>
</dbReference>
<dbReference type="InterPro" id="IPR003439">
    <property type="entry name" value="ABC_transporter-like_ATP-bd"/>
</dbReference>
<keyword evidence="6" id="KW-0067">ATP-binding</keyword>
<evidence type="ECO:0000313" key="13">
    <source>
        <dbReference type="Proteomes" id="UP000660729"/>
    </source>
</evidence>
<dbReference type="InterPro" id="IPR036640">
    <property type="entry name" value="ABC1_TM_sf"/>
</dbReference>
<dbReference type="CDD" id="cd03250">
    <property type="entry name" value="ABCC_MRP_domain1"/>
    <property type="match status" value="1"/>
</dbReference>
<feature type="transmembrane region" description="Helical" evidence="9">
    <location>
        <begin position="666"/>
        <end position="689"/>
    </location>
</feature>
<comment type="caution">
    <text evidence="12">The sequence shown here is derived from an EMBL/GenBank/DDBJ whole genome shotgun (WGS) entry which is preliminary data.</text>
</comment>
<dbReference type="CDD" id="cd03244">
    <property type="entry name" value="ABCC_MRP_domain2"/>
    <property type="match status" value="1"/>
</dbReference>
<dbReference type="FunFam" id="3.40.50.300:FF:000997">
    <property type="entry name" value="Multidrug resistance-associated protein 1"/>
    <property type="match status" value="1"/>
</dbReference>
<dbReference type="PANTHER" id="PTHR24223:SF464">
    <property type="entry name" value="ABC-TYPE TRANSPORTER CICA"/>
    <property type="match status" value="1"/>
</dbReference>
<dbReference type="Gene3D" id="1.20.1560.10">
    <property type="entry name" value="ABC transporter type 1, transmembrane domain"/>
    <property type="match status" value="2"/>
</dbReference>
<feature type="transmembrane region" description="Helical" evidence="9">
    <location>
        <begin position="171"/>
        <end position="198"/>
    </location>
</feature>
<dbReference type="GO" id="GO:0016020">
    <property type="term" value="C:membrane"/>
    <property type="evidence" value="ECO:0007669"/>
    <property type="project" value="UniProtKB-SubCell"/>
</dbReference>
<protein>
    <submittedName>
        <fullName evidence="12">Multidrug resistance protein fer6</fullName>
    </submittedName>
</protein>
<comment type="subcellular location">
    <subcellularLocation>
        <location evidence="1">Membrane</location>
        <topology evidence="1">Multi-pass membrane protein</topology>
    </subcellularLocation>
</comment>
<dbReference type="EMBL" id="JABCIY010000101">
    <property type="protein sequence ID" value="KAF7192938.1"/>
    <property type="molecule type" value="Genomic_DNA"/>
</dbReference>
<accession>A0A8H6RLA0</accession>
<dbReference type="AlphaFoldDB" id="A0A8H6RLA0"/>
<keyword evidence="7 9" id="KW-1133">Transmembrane helix</keyword>
<evidence type="ECO:0000259" key="11">
    <source>
        <dbReference type="PROSITE" id="PS50929"/>
    </source>
</evidence>
<keyword evidence="4" id="KW-0677">Repeat</keyword>
<dbReference type="PROSITE" id="PS00211">
    <property type="entry name" value="ABC_TRANSPORTER_1"/>
    <property type="match status" value="2"/>
</dbReference>
<evidence type="ECO:0000256" key="8">
    <source>
        <dbReference type="ARBA" id="ARBA00023136"/>
    </source>
</evidence>
<evidence type="ECO:0000256" key="9">
    <source>
        <dbReference type="SAM" id="Phobius"/>
    </source>
</evidence>
<evidence type="ECO:0000256" key="5">
    <source>
        <dbReference type="ARBA" id="ARBA00022741"/>
    </source>
</evidence>
<dbReference type="GO" id="GO:0005737">
    <property type="term" value="C:cytoplasm"/>
    <property type="evidence" value="ECO:0007669"/>
    <property type="project" value="UniProtKB-ARBA"/>
</dbReference>
<dbReference type="InterPro" id="IPR017871">
    <property type="entry name" value="ABC_transporter-like_CS"/>
</dbReference>
<feature type="domain" description="ABC transporter" evidence="10">
    <location>
        <begin position="978"/>
        <end position="1219"/>
    </location>
</feature>